<dbReference type="RefSeq" id="WP_122628108.1">
    <property type="nucleotide sequence ID" value="NZ_UPPP01000072.1"/>
</dbReference>
<protein>
    <recommendedName>
        <fullName evidence="1">Wadjet protein JetD C-terminal domain-containing protein</fullName>
    </recommendedName>
</protein>
<feature type="domain" description="Wadjet protein JetD C-terminal" evidence="1">
    <location>
        <begin position="273"/>
        <end position="413"/>
    </location>
</feature>
<keyword evidence="3" id="KW-1185">Reference proteome</keyword>
<name>A0A498R860_9FIRM</name>
<dbReference type="AlphaFoldDB" id="A0A498R860"/>
<proteinExistence type="predicted"/>
<dbReference type="InterPro" id="IPR024534">
    <property type="entry name" value="JetD_C"/>
</dbReference>
<evidence type="ECO:0000313" key="2">
    <source>
        <dbReference type="EMBL" id="VBB07165.1"/>
    </source>
</evidence>
<dbReference type="Proteomes" id="UP000277811">
    <property type="component" value="Unassembled WGS sequence"/>
</dbReference>
<evidence type="ECO:0000313" key="3">
    <source>
        <dbReference type="Proteomes" id="UP000277811"/>
    </source>
</evidence>
<dbReference type="EMBL" id="UPPP01000072">
    <property type="protein sequence ID" value="VBB07165.1"/>
    <property type="molecule type" value="Genomic_DNA"/>
</dbReference>
<evidence type="ECO:0000259" key="1">
    <source>
        <dbReference type="Pfam" id="PF09983"/>
    </source>
</evidence>
<accession>A0A498R860</accession>
<dbReference type="OrthoDB" id="186173at2"/>
<reference evidence="2 3" key="1">
    <citation type="submission" date="2018-06" db="EMBL/GenBank/DDBJ databases">
        <authorList>
            <person name="Strepis N."/>
        </authorList>
    </citation>
    <scope>NUCLEOTIDE SEQUENCE [LARGE SCALE GENOMIC DNA]</scope>
    <source>
        <strain evidence="2">LUCI</strain>
    </source>
</reference>
<gene>
    <name evidence="2" type="ORF">LUCI_2409</name>
</gene>
<sequence>MSSIIQKKILSALLDKYERSSFFRDEKQPTRRILLKFYDGGKSDFPYYDIEQSERRISVNQAVTELSELNLISFEWMKGERDHIIAKVWLNTDKMEFAYKVAGRKSKRDVVDEICLEILDMHEQVASLWFKNFFHDAYTVISQKRSIVSSIPTDATERNHLFKAICTIDKMTGPEITERVFSLQCFGDSKKFEKATRSRIISILRKYLECDDDTRDEDILRQVGIVKYPEQFEFCGKVSLMIEDEVVDFAPLRFGGSLSISDLLRGNLVISPYVKRILSIENRANYIEYIQKSMADDELVLYHAGQYSPSKKHFFLVISEKMPEGCIWAHWGDIDYGGFSMLARLRREIRKEIKPFRMNTSELIKYKHLTAPITEQYAEKLKLLTAKHELLDCYDCIKYLIANKVRLEQESMLVELEN</sequence>
<dbReference type="Pfam" id="PF09983">
    <property type="entry name" value="JetD_C"/>
    <property type="match status" value="1"/>
</dbReference>
<organism evidence="2 3">
    <name type="scientific">Lucifera butyrica</name>
    <dbReference type="NCBI Taxonomy" id="1351585"/>
    <lineage>
        <taxon>Bacteria</taxon>
        <taxon>Bacillati</taxon>
        <taxon>Bacillota</taxon>
        <taxon>Negativicutes</taxon>
        <taxon>Veillonellales</taxon>
        <taxon>Veillonellaceae</taxon>
        <taxon>Lucifera</taxon>
    </lineage>
</organism>